<dbReference type="Proteomes" id="UP000054166">
    <property type="component" value="Unassembled WGS sequence"/>
</dbReference>
<feature type="domain" description="Fungal-type protein kinase" evidence="1">
    <location>
        <begin position="555"/>
        <end position="598"/>
    </location>
</feature>
<accession>A0A0C3F9D8</accession>
<dbReference type="OrthoDB" id="3271139at2759"/>
<dbReference type="PANTHER" id="PTHR38248">
    <property type="entry name" value="FUNK1 6"/>
    <property type="match status" value="1"/>
</dbReference>
<dbReference type="AlphaFoldDB" id="A0A0C3F9D8"/>
<dbReference type="InterPro" id="IPR008266">
    <property type="entry name" value="Tyr_kinase_AS"/>
</dbReference>
<dbReference type="HOGENOM" id="CLU_012171_1_0_1"/>
<dbReference type="InterPro" id="IPR011009">
    <property type="entry name" value="Kinase-like_dom_sf"/>
</dbReference>
<evidence type="ECO:0000313" key="2">
    <source>
        <dbReference type="EMBL" id="KIM76554.1"/>
    </source>
</evidence>
<name>A0A0C3F9D8_PILCF</name>
<dbReference type="InParanoid" id="A0A0C3F9D8"/>
<organism evidence="2 3">
    <name type="scientific">Piloderma croceum (strain F 1598)</name>
    <dbReference type="NCBI Taxonomy" id="765440"/>
    <lineage>
        <taxon>Eukaryota</taxon>
        <taxon>Fungi</taxon>
        <taxon>Dikarya</taxon>
        <taxon>Basidiomycota</taxon>
        <taxon>Agaricomycotina</taxon>
        <taxon>Agaricomycetes</taxon>
        <taxon>Agaricomycetidae</taxon>
        <taxon>Atheliales</taxon>
        <taxon>Atheliaceae</taxon>
        <taxon>Piloderma</taxon>
    </lineage>
</organism>
<evidence type="ECO:0000313" key="3">
    <source>
        <dbReference type="Proteomes" id="UP000054166"/>
    </source>
</evidence>
<dbReference type="Pfam" id="PF17667">
    <property type="entry name" value="Pkinase_fungal"/>
    <property type="match status" value="2"/>
</dbReference>
<dbReference type="PANTHER" id="PTHR38248:SF2">
    <property type="entry name" value="FUNK1 11"/>
    <property type="match status" value="1"/>
</dbReference>
<proteinExistence type="predicted"/>
<protein>
    <recommendedName>
        <fullName evidence="1">Fungal-type protein kinase domain-containing protein</fullName>
    </recommendedName>
</protein>
<dbReference type="SUPFAM" id="SSF56112">
    <property type="entry name" value="Protein kinase-like (PK-like)"/>
    <property type="match status" value="1"/>
</dbReference>
<reference evidence="3" key="2">
    <citation type="submission" date="2015-01" db="EMBL/GenBank/DDBJ databases">
        <title>Evolutionary Origins and Diversification of the Mycorrhizal Mutualists.</title>
        <authorList>
            <consortium name="DOE Joint Genome Institute"/>
            <consortium name="Mycorrhizal Genomics Consortium"/>
            <person name="Kohler A."/>
            <person name="Kuo A."/>
            <person name="Nagy L.G."/>
            <person name="Floudas D."/>
            <person name="Copeland A."/>
            <person name="Barry K.W."/>
            <person name="Cichocki N."/>
            <person name="Veneault-Fourrey C."/>
            <person name="LaButti K."/>
            <person name="Lindquist E.A."/>
            <person name="Lipzen A."/>
            <person name="Lundell T."/>
            <person name="Morin E."/>
            <person name="Murat C."/>
            <person name="Riley R."/>
            <person name="Ohm R."/>
            <person name="Sun H."/>
            <person name="Tunlid A."/>
            <person name="Henrissat B."/>
            <person name="Grigoriev I.V."/>
            <person name="Hibbett D.S."/>
            <person name="Martin F."/>
        </authorList>
    </citation>
    <scope>NUCLEOTIDE SEQUENCE [LARGE SCALE GENOMIC DNA]</scope>
    <source>
        <strain evidence="3">F 1598</strain>
    </source>
</reference>
<keyword evidence="3" id="KW-1185">Reference proteome</keyword>
<dbReference type="Gene3D" id="1.10.510.10">
    <property type="entry name" value="Transferase(Phosphotransferase) domain 1"/>
    <property type="match status" value="1"/>
</dbReference>
<dbReference type="InterPro" id="IPR040976">
    <property type="entry name" value="Pkinase_fungal"/>
</dbReference>
<sequence length="710" mass="79530">MSTDSPRHLQSNTLNHLVESHVGTSRDAIKADLVGKIVYDDPAVFRRLYIERVSIYLVTSCAASFKAKNAEDIKLLKDLVERASKKTPEALELEEINDTANDLNKQETSGNHGSAEEKKMYDPLVRLFNFIADFGHVGAELRKFQKTNGMLKADEPHTFGFPSCSPDFTISPHGVDASRSKLWRDRDAFGEVKPLKKQGPKPAIAGTIPPIVTQSADYARLFMSARPFMLFCVGILIFGTEFCVGIFDRDGIMFSPAYDMFQDTETFIRVVRSLACELSIEEIGFDPTVRVLTHAETQKLTGNIEGYPYAVVSSGGSDPRQWCTIGPPIWTSLSFLGRGTNVWRVREYIVGVNQEPLLQGNDMIMKTAWRSSARTPESDIYMSIDQFPEGLAEFECGGDVKYAGYPITVQHLRNHLVHNFLPEGNPPTPVLHRLILGTVGRPLWEYTSDFDLITGFRDALQAHKALCDQGILHRDISAGNVLLTRTQNAPFRGFITDLEFARIASSTLSKARVTVTSAIGPQNKYDDRGRVLSRTEPTTRTHTMFESTVTVKRGAGMTGTAQFMARRILLQEVERTTERVVHEATHDVESFVWVLSYCVMRNLYHRASQRSAPKEVREQCHAFRSLLRQAFGQTTTMAIATERQSGSYGLTFPRFHYVDDIIANFMSDALIALFKDLQGLIHHAADPFNAIPLTHDVLLSVVCHRLESLP</sequence>
<dbReference type="EMBL" id="KN833034">
    <property type="protein sequence ID" value="KIM76554.1"/>
    <property type="molecule type" value="Genomic_DNA"/>
</dbReference>
<evidence type="ECO:0000259" key="1">
    <source>
        <dbReference type="Pfam" id="PF17667"/>
    </source>
</evidence>
<feature type="domain" description="Fungal-type protein kinase" evidence="1">
    <location>
        <begin position="213"/>
        <end position="510"/>
    </location>
</feature>
<gene>
    <name evidence="2" type="ORF">PILCRDRAFT_826316</name>
</gene>
<dbReference type="STRING" id="765440.A0A0C3F9D8"/>
<dbReference type="PROSITE" id="PS00109">
    <property type="entry name" value="PROTEIN_KINASE_TYR"/>
    <property type="match status" value="1"/>
</dbReference>
<reference evidence="2 3" key="1">
    <citation type="submission" date="2014-04" db="EMBL/GenBank/DDBJ databases">
        <authorList>
            <consortium name="DOE Joint Genome Institute"/>
            <person name="Kuo A."/>
            <person name="Tarkka M."/>
            <person name="Buscot F."/>
            <person name="Kohler A."/>
            <person name="Nagy L.G."/>
            <person name="Floudas D."/>
            <person name="Copeland A."/>
            <person name="Barry K.W."/>
            <person name="Cichocki N."/>
            <person name="Veneault-Fourrey C."/>
            <person name="LaButti K."/>
            <person name="Lindquist E.A."/>
            <person name="Lipzen A."/>
            <person name="Lundell T."/>
            <person name="Morin E."/>
            <person name="Murat C."/>
            <person name="Sun H."/>
            <person name="Tunlid A."/>
            <person name="Henrissat B."/>
            <person name="Grigoriev I.V."/>
            <person name="Hibbett D.S."/>
            <person name="Martin F."/>
            <person name="Nordberg H.P."/>
            <person name="Cantor M.N."/>
            <person name="Hua S.X."/>
        </authorList>
    </citation>
    <scope>NUCLEOTIDE SEQUENCE [LARGE SCALE GENOMIC DNA]</scope>
    <source>
        <strain evidence="2 3">F 1598</strain>
    </source>
</reference>
<dbReference type="GO" id="GO:0004672">
    <property type="term" value="F:protein kinase activity"/>
    <property type="evidence" value="ECO:0007669"/>
    <property type="project" value="InterPro"/>
</dbReference>